<feature type="compositionally biased region" description="Polar residues" evidence="1">
    <location>
        <begin position="49"/>
        <end position="70"/>
    </location>
</feature>
<proteinExistence type="predicted"/>
<feature type="compositionally biased region" description="Low complexity" evidence="1">
    <location>
        <begin position="35"/>
        <end position="48"/>
    </location>
</feature>
<reference evidence="2" key="1">
    <citation type="submission" date="2022-07" db="EMBL/GenBank/DDBJ databases">
        <authorList>
            <person name="Macas J."/>
            <person name="Novak P."/>
            <person name="Neumann P."/>
        </authorList>
    </citation>
    <scope>NUCLEOTIDE SEQUENCE</scope>
</reference>
<dbReference type="Proteomes" id="UP001152523">
    <property type="component" value="Unassembled WGS sequence"/>
</dbReference>
<evidence type="ECO:0000256" key="1">
    <source>
        <dbReference type="SAM" id="MobiDB-lite"/>
    </source>
</evidence>
<evidence type="ECO:0000313" key="2">
    <source>
        <dbReference type="EMBL" id="CAH9128912.1"/>
    </source>
</evidence>
<keyword evidence="3" id="KW-1185">Reference proteome</keyword>
<gene>
    <name evidence="2" type="ORF">CEPIT_LOCUS29438</name>
</gene>
<accession>A0AAV0F076</accession>
<feature type="compositionally biased region" description="Low complexity" evidence="1">
    <location>
        <begin position="155"/>
        <end position="186"/>
    </location>
</feature>
<feature type="compositionally biased region" description="Polar residues" evidence="1">
    <location>
        <begin position="125"/>
        <end position="152"/>
    </location>
</feature>
<protein>
    <submittedName>
        <fullName evidence="2">Uncharacterized protein</fullName>
    </submittedName>
</protein>
<comment type="caution">
    <text evidence="2">The sequence shown here is derived from an EMBL/GenBank/DDBJ whole genome shotgun (WGS) entry which is preliminary data.</text>
</comment>
<organism evidence="2 3">
    <name type="scientific">Cuscuta epithymum</name>
    <dbReference type="NCBI Taxonomy" id="186058"/>
    <lineage>
        <taxon>Eukaryota</taxon>
        <taxon>Viridiplantae</taxon>
        <taxon>Streptophyta</taxon>
        <taxon>Embryophyta</taxon>
        <taxon>Tracheophyta</taxon>
        <taxon>Spermatophyta</taxon>
        <taxon>Magnoliopsida</taxon>
        <taxon>eudicotyledons</taxon>
        <taxon>Gunneridae</taxon>
        <taxon>Pentapetalae</taxon>
        <taxon>asterids</taxon>
        <taxon>lamiids</taxon>
        <taxon>Solanales</taxon>
        <taxon>Convolvulaceae</taxon>
        <taxon>Cuscuteae</taxon>
        <taxon>Cuscuta</taxon>
        <taxon>Cuscuta subgen. Cuscuta</taxon>
    </lineage>
</organism>
<dbReference type="EMBL" id="CAMAPF010000954">
    <property type="protein sequence ID" value="CAH9128912.1"/>
    <property type="molecule type" value="Genomic_DNA"/>
</dbReference>
<sequence>MHTHSKKGESFVPLNPEIEKFATQNRKAFREKNATMESTSSGTAGTSEVQTTSGNLDFYVNTSPQSSPDNSPRIYSGFQNFCTPFFPQNQSTPQLNLPPLYQLSQNTSTAPETTFQNQTYGMQSIGQSNPVLTEPTPSHAKSTPDSTANSAFSKPVSTVSSAPSSASTATEHHPSTTYSTTTSYSA</sequence>
<evidence type="ECO:0000313" key="3">
    <source>
        <dbReference type="Proteomes" id="UP001152523"/>
    </source>
</evidence>
<dbReference type="AlphaFoldDB" id="A0AAV0F076"/>
<feature type="region of interest" description="Disordered" evidence="1">
    <location>
        <begin position="30"/>
        <end position="73"/>
    </location>
</feature>
<feature type="region of interest" description="Disordered" evidence="1">
    <location>
        <begin position="125"/>
        <end position="186"/>
    </location>
</feature>
<name>A0AAV0F076_9ASTE</name>